<dbReference type="PANTHER" id="PTHR43408">
    <property type="entry name" value="FMN REDUCTASE (NADPH)"/>
    <property type="match status" value="1"/>
</dbReference>
<sequence>MTRPARIVALCGSTRTPSTTERALGIAAAHARSLGAQVDFFSGSRLLLPHYGTPGAPLSSAALDLLTAVASADGLLLGSPCYHGSVSGLLKNALDHLEELRDDASPYLDGRAVGCIAVGRGTQGPANTLRALRDIVHALRGWPTPLGVTVDSAACSALTNHDTQDRLKLVARQVATFATGRRALSADLRSTPAVT</sequence>
<organism evidence="5 6">
    <name type="scientific">Streptacidiphilus pinicola</name>
    <dbReference type="NCBI Taxonomy" id="2219663"/>
    <lineage>
        <taxon>Bacteria</taxon>
        <taxon>Bacillati</taxon>
        <taxon>Actinomycetota</taxon>
        <taxon>Actinomycetes</taxon>
        <taxon>Kitasatosporales</taxon>
        <taxon>Streptomycetaceae</taxon>
        <taxon>Streptacidiphilus</taxon>
    </lineage>
</organism>
<dbReference type="InterPro" id="IPR029039">
    <property type="entry name" value="Flavoprotein-like_sf"/>
</dbReference>
<evidence type="ECO:0000256" key="2">
    <source>
        <dbReference type="ARBA" id="ARBA00022643"/>
    </source>
</evidence>
<dbReference type="InterPro" id="IPR005025">
    <property type="entry name" value="FMN_Rdtase-like_dom"/>
</dbReference>
<dbReference type="SUPFAM" id="SSF52218">
    <property type="entry name" value="Flavoproteins"/>
    <property type="match status" value="1"/>
</dbReference>
<proteinExistence type="predicted"/>
<dbReference type="Proteomes" id="UP000248889">
    <property type="component" value="Unassembled WGS sequence"/>
</dbReference>
<evidence type="ECO:0000313" key="6">
    <source>
        <dbReference type="Proteomes" id="UP000248889"/>
    </source>
</evidence>
<dbReference type="Gene3D" id="3.40.50.360">
    <property type="match status" value="1"/>
</dbReference>
<evidence type="ECO:0000313" key="5">
    <source>
        <dbReference type="EMBL" id="RAG81753.1"/>
    </source>
</evidence>
<keyword evidence="6" id="KW-1185">Reference proteome</keyword>
<comment type="caution">
    <text evidence="5">The sequence shown here is derived from an EMBL/GenBank/DDBJ whole genome shotgun (WGS) entry which is preliminary data.</text>
</comment>
<dbReference type="PANTHER" id="PTHR43408:SF2">
    <property type="entry name" value="FMN REDUCTASE (NADPH)"/>
    <property type="match status" value="1"/>
</dbReference>
<accession>A0A2X0IDR2</accession>
<evidence type="ECO:0000256" key="1">
    <source>
        <dbReference type="ARBA" id="ARBA00022630"/>
    </source>
</evidence>
<evidence type="ECO:0000259" key="4">
    <source>
        <dbReference type="Pfam" id="PF03358"/>
    </source>
</evidence>
<dbReference type="GO" id="GO:0016491">
    <property type="term" value="F:oxidoreductase activity"/>
    <property type="evidence" value="ECO:0007669"/>
    <property type="project" value="UniProtKB-KW"/>
</dbReference>
<reference evidence="5 6" key="1">
    <citation type="submission" date="2018-06" db="EMBL/GenBank/DDBJ databases">
        <title>Streptacidiphilus pinicola sp. nov., isolated from pine grove soil.</title>
        <authorList>
            <person name="Roh S.G."/>
            <person name="Park S."/>
            <person name="Kim M.-K."/>
            <person name="Yun B.-R."/>
            <person name="Park J."/>
            <person name="Kim M.J."/>
            <person name="Kim Y.S."/>
            <person name="Kim S.B."/>
        </authorList>
    </citation>
    <scope>NUCLEOTIDE SEQUENCE [LARGE SCALE GENOMIC DNA]</scope>
    <source>
        <strain evidence="5 6">MMS16-CNU450</strain>
    </source>
</reference>
<dbReference type="InterPro" id="IPR051814">
    <property type="entry name" value="NAD(P)H-dep_FMN_reductase"/>
</dbReference>
<keyword evidence="2" id="KW-0288">FMN</keyword>
<dbReference type="OrthoDB" id="9812295at2"/>
<dbReference type="RefSeq" id="WP_111506580.1">
    <property type="nucleotide sequence ID" value="NZ_QKYN01000139.1"/>
</dbReference>
<dbReference type="AlphaFoldDB" id="A0A2X0IDR2"/>
<keyword evidence="1" id="KW-0285">Flavoprotein</keyword>
<dbReference type="Pfam" id="PF03358">
    <property type="entry name" value="FMN_red"/>
    <property type="match status" value="1"/>
</dbReference>
<name>A0A2X0IDR2_9ACTN</name>
<dbReference type="EMBL" id="QKYN01000139">
    <property type="protein sequence ID" value="RAG81753.1"/>
    <property type="molecule type" value="Genomic_DNA"/>
</dbReference>
<feature type="domain" description="NADPH-dependent FMN reductase-like" evidence="4">
    <location>
        <begin position="6"/>
        <end position="150"/>
    </location>
</feature>
<protein>
    <submittedName>
        <fullName evidence="5">FMN reductase</fullName>
    </submittedName>
</protein>
<keyword evidence="3" id="KW-0560">Oxidoreductase</keyword>
<gene>
    <name evidence="5" type="ORF">DN069_31105</name>
</gene>
<evidence type="ECO:0000256" key="3">
    <source>
        <dbReference type="ARBA" id="ARBA00023002"/>
    </source>
</evidence>